<dbReference type="Pfam" id="PF13620">
    <property type="entry name" value="CarboxypepD_reg"/>
    <property type="match status" value="1"/>
</dbReference>
<organism evidence="15 16">
    <name type="scientific">Thermoflavifilum thermophilum</name>
    <dbReference type="NCBI Taxonomy" id="1393122"/>
    <lineage>
        <taxon>Bacteria</taxon>
        <taxon>Pseudomonadati</taxon>
        <taxon>Bacteroidota</taxon>
        <taxon>Chitinophagia</taxon>
        <taxon>Chitinophagales</taxon>
        <taxon>Chitinophagaceae</taxon>
        <taxon>Thermoflavifilum</taxon>
    </lineage>
</organism>
<proteinExistence type="inferred from homology"/>
<keyword evidence="9 10" id="KW-0998">Cell outer membrane</keyword>
<dbReference type="Gene3D" id="2.170.130.10">
    <property type="entry name" value="TonB-dependent receptor, plug domain"/>
    <property type="match status" value="1"/>
</dbReference>
<evidence type="ECO:0000256" key="4">
    <source>
        <dbReference type="ARBA" id="ARBA00022692"/>
    </source>
</evidence>
<evidence type="ECO:0000256" key="9">
    <source>
        <dbReference type="ARBA" id="ARBA00023237"/>
    </source>
</evidence>
<dbReference type="PROSITE" id="PS52016">
    <property type="entry name" value="TONB_DEPENDENT_REC_3"/>
    <property type="match status" value="1"/>
</dbReference>
<dbReference type="InterPro" id="IPR036942">
    <property type="entry name" value="Beta-barrel_TonB_sf"/>
</dbReference>
<feature type="domain" description="TonB-dependent receptor-like beta-barrel" evidence="13">
    <location>
        <begin position="298"/>
        <end position="751"/>
    </location>
</feature>
<dbReference type="SUPFAM" id="SSF56935">
    <property type="entry name" value="Porins"/>
    <property type="match status" value="1"/>
</dbReference>
<dbReference type="Pfam" id="PF07715">
    <property type="entry name" value="Plug"/>
    <property type="match status" value="1"/>
</dbReference>
<feature type="transmembrane region" description="Helical" evidence="12">
    <location>
        <begin position="21"/>
        <end position="41"/>
    </location>
</feature>
<evidence type="ECO:0000256" key="3">
    <source>
        <dbReference type="ARBA" id="ARBA00022452"/>
    </source>
</evidence>
<sequence length="795" mass="91133">MRLISQENLWKSKCCRICPAVCFWLMISFTGFAQYTLSGYVRDSLNGELLIGADIHVQSATGSVLDVSTNHYGFYSILLPAGTYKLYVIDPGYQIDSCLIMLEKDLSLDILMKPLHYTTQEITIVSRVHDQIKSTEVSRIRLPIQEVKSLPVMAGEVDVLKTLEMLPGVQASEGNTGLYIRGGNADQNLILLDDAPVYNTGHLFGFFSIFNADAIKNVTLIKGGIPANYGGRLSSVIDISMKDGNNQQMHGEGGIGLIASRFSIEGPIRKNKSSYMLSARRTYVDMLVKPFVSKSSSFYGSGYYFYDLNAKLNQQFSDRDRLYASAYLGRDVFHFRSSENTFQAYIPWGNTTATVRWNHVFNARMFANTSLIYNDYRFSFGATQNNFTVGLNSGIHDWNLKTDVDYYLNPHHHLQFGYDYIFHTFQPSTASGRSDTASFHPANPMKKYAHEAAVYVLDDMQAGERWGFNLGIRYSLFQQVGPYVRVQPDGSGHDDSVFYRRFQPVKTYMQLEPRLIARFSLNTKASLKASVTRTAQYIHLVSNSGTTLPTDLWVPSTYRVKPQTAWEYTIGYFTQLHDQMWEASLEIYERQMYHQIEFAEGYTPSLDDPENSFVFGKGWSYGSELFIHKQKGKLTGWLSYTLSWTWRKFPDLNDGQKYPARFDRRHDLNLVVGYRLNDRWNFSADFVFATGNAVTIPNQFYFIEGVLTQSYTQINGYRMKPYNRLDIAAVYTPKPKHHRFHHSWMFSIYNVYSRLNPYFIYFDQSGGLLQGNLQIQAKKVALFPIIPSVTWNFIF</sequence>
<keyword evidence="5" id="KW-0732">Signal</keyword>
<dbReference type="GO" id="GO:0009279">
    <property type="term" value="C:cell outer membrane"/>
    <property type="evidence" value="ECO:0007669"/>
    <property type="project" value="UniProtKB-SubCell"/>
</dbReference>
<evidence type="ECO:0000256" key="6">
    <source>
        <dbReference type="ARBA" id="ARBA00023077"/>
    </source>
</evidence>
<evidence type="ECO:0000256" key="7">
    <source>
        <dbReference type="ARBA" id="ARBA00023136"/>
    </source>
</evidence>
<keyword evidence="3 10" id="KW-1134">Transmembrane beta strand</keyword>
<keyword evidence="16" id="KW-1185">Reference proteome</keyword>
<reference evidence="16" key="1">
    <citation type="submission" date="2016-10" db="EMBL/GenBank/DDBJ databases">
        <authorList>
            <person name="Varghese N."/>
            <person name="Submissions S."/>
        </authorList>
    </citation>
    <scope>NUCLEOTIDE SEQUENCE [LARGE SCALE GENOMIC DNA]</scope>
    <source>
        <strain evidence="16">DSM 14807</strain>
    </source>
</reference>
<keyword evidence="2 10" id="KW-0813">Transport</keyword>
<dbReference type="PANTHER" id="PTHR30069">
    <property type="entry name" value="TONB-DEPENDENT OUTER MEMBRANE RECEPTOR"/>
    <property type="match status" value="1"/>
</dbReference>
<feature type="domain" description="TonB-dependent receptor plug" evidence="14">
    <location>
        <begin position="157"/>
        <end position="232"/>
    </location>
</feature>
<dbReference type="GO" id="GO:0015344">
    <property type="term" value="F:siderophore uptake transmembrane transporter activity"/>
    <property type="evidence" value="ECO:0007669"/>
    <property type="project" value="TreeGrafter"/>
</dbReference>
<dbReference type="Gene3D" id="2.60.40.1120">
    <property type="entry name" value="Carboxypeptidase-like, regulatory domain"/>
    <property type="match status" value="1"/>
</dbReference>
<gene>
    <name evidence="15" type="ORF">SAMN05660895_2004</name>
</gene>
<evidence type="ECO:0000256" key="12">
    <source>
        <dbReference type="SAM" id="Phobius"/>
    </source>
</evidence>
<comment type="subcellular location">
    <subcellularLocation>
        <location evidence="1 10">Cell outer membrane</location>
        <topology evidence="1 10">Multi-pass membrane protein</topology>
    </subcellularLocation>
</comment>
<evidence type="ECO:0000259" key="13">
    <source>
        <dbReference type="Pfam" id="PF00593"/>
    </source>
</evidence>
<dbReference type="GO" id="GO:0044718">
    <property type="term" value="P:siderophore transmembrane transport"/>
    <property type="evidence" value="ECO:0007669"/>
    <property type="project" value="TreeGrafter"/>
</dbReference>
<dbReference type="OrthoDB" id="9803050at2"/>
<dbReference type="AlphaFoldDB" id="A0A1I7NIG7"/>
<name>A0A1I7NIG7_9BACT</name>
<keyword evidence="7 10" id="KW-0472">Membrane</keyword>
<evidence type="ECO:0000259" key="14">
    <source>
        <dbReference type="Pfam" id="PF07715"/>
    </source>
</evidence>
<dbReference type="InterPro" id="IPR012910">
    <property type="entry name" value="Plug_dom"/>
</dbReference>
<accession>A0A1I7NIG7</accession>
<evidence type="ECO:0000256" key="8">
    <source>
        <dbReference type="ARBA" id="ARBA00023170"/>
    </source>
</evidence>
<keyword evidence="12" id="KW-1133">Transmembrane helix</keyword>
<dbReference type="STRING" id="1393122.SAMN05660895_2004"/>
<comment type="similarity">
    <text evidence="10 11">Belongs to the TonB-dependent receptor family.</text>
</comment>
<dbReference type="EMBL" id="FPCJ01000001">
    <property type="protein sequence ID" value="SFV34461.1"/>
    <property type="molecule type" value="Genomic_DNA"/>
</dbReference>
<dbReference type="InterPro" id="IPR000531">
    <property type="entry name" value="Beta-barrel_TonB"/>
</dbReference>
<evidence type="ECO:0000256" key="2">
    <source>
        <dbReference type="ARBA" id="ARBA00022448"/>
    </source>
</evidence>
<keyword evidence="4 10" id="KW-0812">Transmembrane</keyword>
<dbReference type="PANTHER" id="PTHR30069:SF29">
    <property type="entry name" value="HEMOGLOBIN AND HEMOGLOBIN-HAPTOGLOBIN-BINDING PROTEIN 1-RELATED"/>
    <property type="match status" value="1"/>
</dbReference>
<keyword evidence="8 15" id="KW-0675">Receptor</keyword>
<dbReference type="SUPFAM" id="SSF49464">
    <property type="entry name" value="Carboxypeptidase regulatory domain-like"/>
    <property type="match status" value="1"/>
</dbReference>
<protein>
    <submittedName>
        <fullName evidence="15">Outer membrane receptor proteins, mostly Fe transport</fullName>
    </submittedName>
</protein>
<dbReference type="InterPro" id="IPR008969">
    <property type="entry name" value="CarboxyPept-like_regulatory"/>
</dbReference>
<dbReference type="InterPro" id="IPR039426">
    <property type="entry name" value="TonB-dep_rcpt-like"/>
</dbReference>
<dbReference type="Pfam" id="PF00593">
    <property type="entry name" value="TonB_dep_Rec_b-barrel"/>
    <property type="match status" value="1"/>
</dbReference>
<dbReference type="Gene3D" id="2.40.170.20">
    <property type="entry name" value="TonB-dependent receptor, beta-barrel domain"/>
    <property type="match status" value="1"/>
</dbReference>
<dbReference type="InterPro" id="IPR037066">
    <property type="entry name" value="Plug_dom_sf"/>
</dbReference>
<dbReference type="Proteomes" id="UP000199537">
    <property type="component" value="Unassembled WGS sequence"/>
</dbReference>
<evidence type="ECO:0000256" key="11">
    <source>
        <dbReference type="RuleBase" id="RU003357"/>
    </source>
</evidence>
<evidence type="ECO:0000256" key="5">
    <source>
        <dbReference type="ARBA" id="ARBA00022729"/>
    </source>
</evidence>
<evidence type="ECO:0000256" key="1">
    <source>
        <dbReference type="ARBA" id="ARBA00004571"/>
    </source>
</evidence>
<keyword evidence="6 11" id="KW-0798">TonB box</keyword>
<evidence type="ECO:0000256" key="10">
    <source>
        <dbReference type="PROSITE-ProRule" id="PRU01360"/>
    </source>
</evidence>
<evidence type="ECO:0000313" key="16">
    <source>
        <dbReference type="Proteomes" id="UP000199537"/>
    </source>
</evidence>
<evidence type="ECO:0000313" key="15">
    <source>
        <dbReference type="EMBL" id="SFV34461.1"/>
    </source>
</evidence>